<evidence type="ECO:0000256" key="2">
    <source>
        <dbReference type="ARBA" id="ARBA00005642"/>
    </source>
</evidence>
<dbReference type="GO" id="GO:0160148">
    <property type="term" value="F:tRNA pseudouridine(55) synthase activity"/>
    <property type="evidence" value="ECO:0007669"/>
    <property type="project" value="UniProtKB-EC"/>
</dbReference>
<protein>
    <recommendedName>
        <fullName evidence="5">tRNA pseudouridine synthase B</fullName>
        <ecNumber evidence="5">5.4.99.25</ecNumber>
    </recommendedName>
    <alternativeName>
        <fullName evidence="5">tRNA pseudouridine(55) synthase</fullName>
        <shortName evidence="5">Psi55 synthase</shortName>
    </alternativeName>
    <alternativeName>
        <fullName evidence="5">tRNA pseudouridylate synthase</fullName>
    </alternativeName>
    <alternativeName>
        <fullName evidence="5">tRNA-uridine isomerase</fullName>
    </alternativeName>
</protein>
<comment type="catalytic activity">
    <reaction evidence="1 5">
        <text>uridine(55) in tRNA = pseudouridine(55) in tRNA</text>
        <dbReference type="Rhea" id="RHEA:42532"/>
        <dbReference type="Rhea" id="RHEA-COMP:10101"/>
        <dbReference type="Rhea" id="RHEA-COMP:10102"/>
        <dbReference type="ChEBI" id="CHEBI:65314"/>
        <dbReference type="ChEBI" id="CHEBI:65315"/>
        <dbReference type="EC" id="5.4.99.25"/>
    </reaction>
</comment>
<dbReference type="NCBIfam" id="TIGR00431">
    <property type="entry name" value="TruB"/>
    <property type="match status" value="1"/>
</dbReference>
<dbReference type="InterPro" id="IPR014780">
    <property type="entry name" value="tRNA_psdUridine_synth_TruB"/>
</dbReference>
<dbReference type="GO" id="GO:0003723">
    <property type="term" value="F:RNA binding"/>
    <property type="evidence" value="ECO:0007669"/>
    <property type="project" value="InterPro"/>
</dbReference>
<dbReference type="SUPFAM" id="SSF55120">
    <property type="entry name" value="Pseudouridine synthase"/>
    <property type="match status" value="1"/>
</dbReference>
<evidence type="ECO:0000256" key="5">
    <source>
        <dbReference type="HAMAP-Rule" id="MF_01080"/>
    </source>
</evidence>
<dbReference type="EC" id="5.4.99.25" evidence="5"/>
<dbReference type="Pfam" id="PF16198">
    <property type="entry name" value="TruB_C_2"/>
    <property type="match status" value="1"/>
</dbReference>
<evidence type="ECO:0000259" key="7">
    <source>
        <dbReference type="Pfam" id="PF16198"/>
    </source>
</evidence>
<accession>A0A9E8RX42</accession>
<sequence length="308" mass="34573">MNGILPLWKPSGLSSHDCVVKLRKRLGTKKIGHSGTLDPSVTGVLPIVIGEATKIVQFIQNEKKSYEGTVTIGYSTTTEDADGDIVEQKVIKNPIDREDILRVFQKLTGEITQVPPMYSAVKVDGKRLYEYAREGKTVQRPERKVTIFELLLLDDDDQFDGDPIRINFRVKCSKGTYIRTLAVTIGEMLGYPAHMSNLVRIESASITKAHCLTFDQVEKLVEMGQIEEALLPIETVLDRLPKYEIRDTLATRVKNGAVLKTPESLRTIDEPIAIINSGKIIALYQKHPTKTGFIKPIRVLNRDVDFKQ</sequence>
<feature type="domain" description="tRNA pseudouridylate synthase B C-terminal" evidence="7">
    <location>
        <begin position="179"/>
        <end position="237"/>
    </location>
</feature>
<feature type="active site" description="Nucleophile" evidence="5">
    <location>
        <position position="38"/>
    </location>
</feature>
<evidence type="ECO:0000313" key="9">
    <source>
        <dbReference type="Proteomes" id="UP001164718"/>
    </source>
</evidence>
<dbReference type="AlphaFoldDB" id="A0A9E8RX42"/>
<dbReference type="CDD" id="cd02573">
    <property type="entry name" value="PseudoU_synth_EcTruB"/>
    <property type="match status" value="1"/>
</dbReference>
<dbReference type="KEGG" id="faf:OE104_05420"/>
<evidence type="ECO:0000256" key="3">
    <source>
        <dbReference type="ARBA" id="ARBA00022694"/>
    </source>
</evidence>
<evidence type="ECO:0000313" key="8">
    <source>
        <dbReference type="EMBL" id="WAA10758.1"/>
    </source>
</evidence>
<dbReference type="HAMAP" id="MF_01080">
    <property type="entry name" value="TruB_bact"/>
    <property type="match status" value="1"/>
</dbReference>
<evidence type="ECO:0000259" key="6">
    <source>
        <dbReference type="Pfam" id="PF01509"/>
    </source>
</evidence>
<proteinExistence type="inferred from homology"/>
<organism evidence="8 9">
    <name type="scientific">Fervidibacillus albus</name>
    <dbReference type="NCBI Taxonomy" id="2980026"/>
    <lineage>
        <taxon>Bacteria</taxon>
        <taxon>Bacillati</taxon>
        <taxon>Bacillota</taxon>
        <taxon>Bacilli</taxon>
        <taxon>Bacillales</taxon>
        <taxon>Bacillaceae</taxon>
        <taxon>Fervidibacillus</taxon>
    </lineage>
</organism>
<dbReference type="FunFam" id="3.30.2350.10:FF:000011">
    <property type="entry name" value="tRNA pseudouridine synthase B"/>
    <property type="match status" value="1"/>
</dbReference>
<reference evidence="8" key="1">
    <citation type="submission" date="2022-09" db="EMBL/GenBank/DDBJ databases">
        <title>Complete Genomes of Fervidibacillus albus and Fervidibacillus halotolerans isolated from tidal flat sediments.</title>
        <authorList>
            <person name="Kwon K.K."/>
            <person name="Yang S.-H."/>
            <person name="Park M.J."/>
            <person name="Oh H.-M."/>
        </authorList>
    </citation>
    <scope>NUCLEOTIDE SEQUENCE</scope>
    <source>
        <strain evidence="8">MEBiC13591</strain>
    </source>
</reference>
<keyword evidence="3 5" id="KW-0819">tRNA processing</keyword>
<dbReference type="RefSeq" id="WP_275418559.1">
    <property type="nucleotide sequence ID" value="NZ_CP106878.1"/>
</dbReference>
<comment type="function">
    <text evidence="5">Responsible for synthesis of pseudouridine from uracil-55 in the psi GC loop of transfer RNAs.</text>
</comment>
<dbReference type="GO" id="GO:1990481">
    <property type="term" value="P:mRNA pseudouridine synthesis"/>
    <property type="evidence" value="ECO:0007669"/>
    <property type="project" value="TreeGrafter"/>
</dbReference>
<dbReference type="PANTHER" id="PTHR13767:SF2">
    <property type="entry name" value="PSEUDOURIDYLATE SYNTHASE TRUB1"/>
    <property type="match status" value="1"/>
</dbReference>
<dbReference type="Proteomes" id="UP001164718">
    <property type="component" value="Chromosome"/>
</dbReference>
<dbReference type="Pfam" id="PF01509">
    <property type="entry name" value="TruB_N"/>
    <property type="match status" value="1"/>
</dbReference>
<dbReference type="InterPro" id="IPR032819">
    <property type="entry name" value="TruB_C"/>
</dbReference>
<dbReference type="EMBL" id="CP106878">
    <property type="protein sequence ID" value="WAA10758.1"/>
    <property type="molecule type" value="Genomic_DNA"/>
</dbReference>
<dbReference type="GO" id="GO:0031119">
    <property type="term" value="P:tRNA pseudouridine synthesis"/>
    <property type="evidence" value="ECO:0007669"/>
    <property type="project" value="UniProtKB-UniRule"/>
</dbReference>
<dbReference type="PANTHER" id="PTHR13767">
    <property type="entry name" value="TRNA-PSEUDOURIDINE SYNTHASE"/>
    <property type="match status" value="1"/>
</dbReference>
<dbReference type="Gene3D" id="3.30.2350.10">
    <property type="entry name" value="Pseudouridine synthase"/>
    <property type="match status" value="1"/>
</dbReference>
<evidence type="ECO:0000256" key="1">
    <source>
        <dbReference type="ARBA" id="ARBA00000385"/>
    </source>
</evidence>
<name>A0A9E8RX42_9BACI</name>
<comment type="similarity">
    <text evidence="2 5">Belongs to the pseudouridine synthase TruB family. Type 1 subfamily.</text>
</comment>
<feature type="domain" description="Pseudouridine synthase II N-terminal" evidence="6">
    <location>
        <begin position="23"/>
        <end position="178"/>
    </location>
</feature>
<dbReference type="InterPro" id="IPR020103">
    <property type="entry name" value="PsdUridine_synth_cat_dom_sf"/>
</dbReference>
<evidence type="ECO:0000256" key="4">
    <source>
        <dbReference type="ARBA" id="ARBA00023235"/>
    </source>
</evidence>
<keyword evidence="9" id="KW-1185">Reference proteome</keyword>
<keyword evidence="4 5" id="KW-0413">Isomerase</keyword>
<gene>
    <name evidence="5 8" type="primary">truB</name>
    <name evidence="8" type="ORF">OE104_05420</name>
</gene>
<dbReference type="InterPro" id="IPR002501">
    <property type="entry name" value="PsdUridine_synth_N"/>
</dbReference>